<accession>A0A7Y0HS55</accession>
<feature type="transmembrane region" description="Helical" evidence="1">
    <location>
        <begin position="96"/>
        <end position="124"/>
    </location>
</feature>
<feature type="transmembrane region" description="Helical" evidence="1">
    <location>
        <begin position="52"/>
        <end position="76"/>
    </location>
</feature>
<evidence type="ECO:0000313" key="3">
    <source>
        <dbReference type="Proteomes" id="UP000532194"/>
    </source>
</evidence>
<reference evidence="2 3" key="1">
    <citation type="submission" date="2020-02" db="EMBL/GenBank/DDBJ databases">
        <title>Characterization of phylogenetic diversity of novel bifidobacterial species isolated in Czech ZOOs.</title>
        <authorList>
            <person name="Lugli G.A."/>
            <person name="Vera N.B."/>
            <person name="Ventura M."/>
        </authorList>
    </citation>
    <scope>NUCLEOTIDE SEQUENCE [LARGE SCALE GENOMIC DNA]</scope>
    <source>
        <strain evidence="2 3">DSM 109957</strain>
    </source>
</reference>
<keyword evidence="1" id="KW-0472">Membrane</keyword>
<keyword evidence="1" id="KW-1133">Transmembrane helix</keyword>
<keyword evidence="1" id="KW-0812">Transmembrane</keyword>
<gene>
    <name evidence="2" type="ORF">G1C95_0413</name>
</gene>
<dbReference type="EMBL" id="JAAIII010000001">
    <property type="protein sequence ID" value="NMM93228.1"/>
    <property type="molecule type" value="Genomic_DNA"/>
</dbReference>
<sequence>MPYLFCLPGLLCGLALSIEDVRHRRVPLTWVALGALCQLVADLAYGIISNNLFALVQALLFTALCCLLQLALALIVPKTLGFGDVTALIPLGLAVGLFGLFAVVVWWLAMGLLGLAWIVLWLRFDPQHTSAYAGKVPYVPALLIGAIIAITVANVIS</sequence>
<comment type="caution">
    <text evidence="2">The sequence shown here is derived from an EMBL/GenBank/DDBJ whole genome shotgun (WGS) entry which is preliminary data.</text>
</comment>
<feature type="transmembrane region" description="Helical" evidence="1">
    <location>
        <begin position="136"/>
        <end position="156"/>
    </location>
</feature>
<keyword evidence="3" id="KW-1185">Reference proteome</keyword>
<dbReference type="AlphaFoldDB" id="A0A7Y0HS55"/>
<evidence type="ECO:0000256" key="1">
    <source>
        <dbReference type="SAM" id="Phobius"/>
    </source>
</evidence>
<dbReference type="Proteomes" id="UP000532194">
    <property type="component" value="Unassembled WGS sequence"/>
</dbReference>
<dbReference type="RefSeq" id="WP_169171262.1">
    <property type="nucleotide sequence ID" value="NZ_JAAIII010000001.1"/>
</dbReference>
<name>A0A7Y0HS55_9BIFI</name>
<feature type="transmembrane region" description="Helical" evidence="1">
    <location>
        <begin position="27"/>
        <end position="45"/>
    </location>
</feature>
<proteinExistence type="predicted"/>
<protein>
    <submittedName>
        <fullName evidence="2">Peptidase A24</fullName>
    </submittedName>
</protein>
<dbReference type="Gene3D" id="1.20.120.1220">
    <property type="match status" value="1"/>
</dbReference>
<evidence type="ECO:0000313" key="2">
    <source>
        <dbReference type="EMBL" id="NMM93228.1"/>
    </source>
</evidence>
<organism evidence="2 3">
    <name type="scientific">Bifidobacterium oedipodis</name>
    <dbReference type="NCBI Taxonomy" id="2675322"/>
    <lineage>
        <taxon>Bacteria</taxon>
        <taxon>Bacillati</taxon>
        <taxon>Actinomycetota</taxon>
        <taxon>Actinomycetes</taxon>
        <taxon>Bifidobacteriales</taxon>
        <taxon>Bifidobacteriaceae</taxon>
        <taxon>Bifidobacterium</taxon>
    </lineage>
</organism>